<organism evidence="3 4">
    <name type="scientific">Cloeon dipterum</name>
    <dbReference type="NCBI Taxonomy" id="197152"/>
    <lineage>
        <taxon>Eukaryota</taxon>
        <taxon>Metazoa</taxon>
        <taxon>Ecdysozoa</taxon>
        <taxon>Arthropoda</taxon>
        <taxon>Hexapoda</taxon>
        <taxon>Insecta</taxon>
        <taxon>Pterygota</taxon>
        <taxon>Palaeoptera</taxon>
        <taxon>Ephemeroptera</taxon>
        <taxon>Pisciforma</taxon>
        <taxon>Baetidae</taxon>
        <taxon>Cloeon</taxon>
    </lineage>
</organism>
<feature type="chain" id="PRO_5035932807" description="Endocuticle structural glycoprotein SgAbd-2" evidence="2">
    <location>
        <begin position="17"/>
        <end position="131"/>
    </location>
</feature>
<dbReference type="AlphaFoldDB" id="A0A8S1DF55"/>
<dbReference type="PROSITE" id="PS51155">
    <property type="entry name" value="CHIT_BIND_RR_2"/>
    <property type="match status" value="1"/>
</dbReference>
<protein>
    <recommendedName>
        <fullName evidence="5">Endocuticle structural glycoprotein SgAbd-2</fullName>
    </recommendedName>
</protein>
<dbReference type="PANTHER" id="PTHR10380:SF241">
    <property type="entry name" value="CUTICULAR PROTEIN 47EG-RELATED"/>
    <property type="match status" value="1"/>
</dbReference>
<gene>
    <name evidence="3" type="ORF">CLODIP_2_CD05468</name>
</gene>
<keyword evidence="1" id="KW-0193">Cuticle</keyword>
<evidence type="ECO:0000313" key="4">
    <source>
        <dbReference type="Proteomes" id="UP000494165"/>
    </source>
</evidence>
<keyword evidence="2" id="KW-0732">Signal</keyword>
<name>A0A8S1DF55_9INSE</name>
<accession>A0A8S1DF55</accession>
<dbReference type="Proteomes" id="UP000494165">
    <property type="component" value="Unassembled WGS sequence"/>
</dbReference>
<dbReference type="InterPro" id="IPR050468">
    <property type="entry name" value="Cuticle_Struct_Prot"/>
</dbReference>
<dbReference type="OrthoDB" id="6372059at2759"/>
<sequence>MYKLAICLALFAVAFARPQEDKDATALRHEQDGPNVDGSYKYSYETSNGITVDEKGFVKPNPAPSEPENTEIQVAEGSFSFTDKVTGQKFSITYTADENGFQARGDHLPTPPPIPEALQRAIELATKALKK</sequence>
<evidence type="ECO:0008006" key="5">
    <source>
        <dbReference type="Google" id="ProtNLM"/>
    </source>
</evidence>
<dbReference type="GO" id="GO:0008010">
    <property type="term" value="F:structural constituent of chitin-based larval cuticle"/>
    <property type="evidence" value="ECO:0007669"/>
    <property type="project" value="TreeGrafter"/>
</dbReference>
<feature type="signal peptide" evidence="2">
    <location>
        <begin position="1"/>
        <end position="16"/>
    </location>
</feature>
<reference evidence="3 4" key="1">
    <citation type="submission" date="2020-04" db="EMBL/GenBank/DDBJ databases">
        <authorList>
            <person name="Alioto T."/>
            <person name="Alioto T."/>
            <person name="Gomez Garrido J."/>
        </authorList>
    </citation>
    <scope>NUCLEOTIDE SEQUENCE [LARGE SCALE GENOMIC DNA]</scope>
</reference>
<dbReference type="Pfam" id="PF00379">
    <property type="entry name" value="Chitin_bind_4"/>
    <property type="match status" value="1"/>
</dbReference>
<evidence type="ECO:0000256" key="1">
    <source>
        <dbReference type="PROSITE-ProRule" id="PRU00497"/>
    </source>
</evidence>
<dbReference type="EMBL" id="CADEPI010000180">
    <property type="protein sequence ID" value="CAB3379171.1"/>
    <property type="molecule type" value="Genomic_DNA"/>
</dbReference>
<dbReference type="GO" id="GO:0062129">
    <property type="term" value="C:chitin-based extracellular matrix"/>
    <property type="evidence" value="ECO:0007669"/>
    <property type="project" value="TreeGrafter"/>
</dbReference>
<dbReference type="InterPro" id="IPR000618">
    <property type="entry name" value="Insect_cuticle"/>
</dbReference>
<evidence type="ECO:0000256" key="2">
    <source>
        <dbReference type="SAM" id="SignalP"/>
    </source>
</evidence>
<keyword evidence="4" id="KW-1185">Reference proteome</keyword>
<proteinExistence type="predicted"/>
<evidence type="ECO:0000313" key="3">
    <source>
        <dbReference type="EMBL" id="CAB3379171.1"/>
    </source>
</evidence>
<comment type="caution">
    <text evidence="3">The sequence shown here is derived from an EMBL/GenBank/DDBJ whole genome shotgun (WGS) entry which is preliminary data.</text>
</comment>
<dbReference type="PANTHER" id="PTHR10380">
    <property type="entry name" value="CUTICLE PROTEIN"/>
    <property type="match status" value="1"/>
</dbReference>